<dbReference type="CDD" id="cd07067">
    <property type="entry name" value="HP_PGM_like"/>
    <property type="match status" value="1"/>
</dbReference>
<dbReference type="InParanoid" id="M4DUK7"/>
<dbReference type="Gene3D" id="3.40.50.1240">
    <property type="entry name" value="Phosphoglycerate mutase-like"/>
    <property type="match status" value="2"/>
</dbReference>
<keyword evidence="4" id="KW-0378">Hydrolase</keyword>
<keyword evidence="12" id="KW-1185">Reference proteome</keyword>
<dbReference type="InterPro" id="IPR001345">
    <property type="entry name" value="PG/BPGM_mutase_AS"/>
</dbReference>
<dbReference type="InterPro" id="IPR013078">
    <property type="entry name" value="His_Pase_superF_clade-1"/>
</dbReference>
<keyword evidence="5" id="KW-0809">Transit peptide</keyword>
<dbReference type="Pfam" id="PF00300">
    <property type="entry name" value="His_Phos_1"/>
    <property type="match status" value="1"/>
</dbReference>
<dbReference type="InterPro" id="IPR050275">
    <property type="entry name" value="PGM_Phosphatase"/>
</dbReference>
<dbReference type="SMART" id="SM00855">
    <property type="entry name" value="PGAM"/>
    <property type="match status" value="2"/>
</dbReference>
<evidence type="ECO:0000256" key="8">
    <source>
        <dbReference type="ARBA" id="ARBA00066640"/>
    </source>
</evidence>
<feature type="binding site" evidence="10">
    <location>
        <position position="105"/>
    </location>
    <ligand>
        <name>substrate</name>
    </ligand>
</feature>
<dbReference type="SUPFAM" id="SSF53254">
    <property type="entry name" value="Phosphoglycerate mutase-like"/>
    <property type="match status" value="2"/>
</dbReference>
<reference evidence="11 12" key="2">
    <citation type="journal article" date="2018" name="Hortic Res">
        <title>Improved Brassica rapa reference genome by single-molecule sequencing and chromosome conformation capture technologies.</title>
        <authorList>
            <person name="Zhang L."/>
            <person name="Cai X."/>
            <person name="Wu J."/>
            <person name="Liu M."/>
            <person name="Grob S."/>
            <person name="Cheng F."/>
            <person name="Liang J."/>
            <person name="Cai C."/>
            <person name="Liu Z."/>
            <person name="Liu B."/>
            <person name="Wang F."/>
            <person name="Li S."/>
            <person name="Liu F."/>
            <person name="Li X."/>
            <person name="Cheng L."/>
            <person name="Yang W."/>
            <person name="Li M.H."/>
            <person name="Grossniklaus U."/>
            <person name="Zheng H."/>
            <person name="Wang X."/>
        </authorList>
    </citation>
    <scope>NUCLEOTIDE SEQUENCE [LARGE SCALE GENOMIC DNA]</scope>
    <source>
        <strain evidence="11 12">cv. Chiifu-401-42</strain>
    </source>
</reference>
<dbReference type="AlphaFoldDB" id="M4DUK7"/>
<organism evidence="11 12">
    <name type="scientific">Brassica campestris</name>
    <name type="common">Field mustard</name>
    <dbReference type="NCBI Taxonomy" id="3711"/>
    <lineage>
        <taxon>Eukaryota</taxon>
        <taxon>Viridiplantae</taxon>
        <taxon>Streptophyta</taxon>
        <taxon>Embryophyta</taxon>
        <taxon>Tracheophyta</taxon>
        <taxon>Spermatophyta</taxon>
        <taxon>Magnoliopsida</taxon>
        <taxon>eudicotyledons</taxon>
        <taxon>Gunneridae</taxon>
        <taxon>Pentapetalae</taxon>
        <taxon>rosids</taxon>
        <taxon>malvids</taxon>
        <taxon>Brassicales</taxon>
        <taxon>Brassicaceae</taxon>
        <taxon>Brassiceae</taxon>
        <taxon>Brassica</taxon>
    </lineage>
</organism>
<keyword evidence="2" id="KW-0150">Chloroplast</keyword>
<dbReference type="Gramene" id="Bra020200.1">
    <property type="protein sequence ID" value="Bra020200.1-P"/>
    <property type="gene ID" value="Bra020200"/>
</dbReference>
<accession>M4DUK7</accession>
<dbReference type="FunCoup" id="M4DUK7">
    <property type="interactions" value="1268"/>
</dbReference>
<feature type="binding site" evidence="10">
    <location>
        <position position="70"/>
    </location>
    <ligand>
        <name>substrate</name>
    </ligand>
</feature>
<dbReference type="OMA" id="HDAVNKT"/>
<comment type="subcellular location">
    <subcellularLocation>
        <location evidence="1">Plastid</location>
        <location evidence="1">Chloroplast stroma</location>
    </subcellularLocation>
</comment>
<evidence type="ECO:0000256" key="6">
    <source>
        <dbReference type="ARBA" id="ARBA00038362"/>
    </source>
</evidence>
<evidence type="ECO:0000256" key="2">
    <source>
        <dbReference type="ARBA" id="ARBA00022528"/>
    </source>
</evidence>
<dbReference type="GO" id="GO:0016791">
    <property type="term" value="F:phosphatase activity"/>
    <property type="evidence" value="ECO:0000318"/>
    <property type="project" value="GO_Central"/>
</dbReference>
<dbReference type="HOGENOM" id="CLU_035286_0_0_1"/>
<evidence type="ECO:0000256" key="9">
    <source>
        <dbReference type="PIRSR" id="PIRSR613078-1"/>
    </source>
</evidence>
<evidence type="ECO:0000313" key="11">
    <source>
        <dbReference type="EnsemblPlants" id="Bra020200.1-P"/>
    </source>
</evidence>
<evidence type="ECO:0000256" key="1">
    <source>
        <dbReference type="ARBA" id="ARBA00004470"/>
    </source>
</evidence>
<feature type="binding site" evidence="10">
    <location>
        <begin position="19"/>
        <end position="26"/>
    </location>
    <ligand>
        <name>substrate</name>
    </ligand>
</feature>
<reference evidence="11" key="3">
    <citation type="submission" date="2023-03" db="UniProtKB">
        <authorList>
            <consortium name="EnsemblPlants"/>
        </authorList>
    </citation>
    <scope>IDENTIFICATION</scope>
    <source>
        <strain evidence="11">cv. Chiifu-401-42</strain>
    </source>
</reference>
<dbReference type="InterPro" id="IPR029033">
    <property type="entry name" value="His_PPase_superfam"/>
</dbReference>
<evidence type="ECO:0000256" key="7">
    <source>
        <dbReference type="ARBA" id="ARBA00052441"/>
    </source>
</evidence>
<protein>
    <recommendedName>
        <fullName evidence="8">2-carboxy-D-arabinitol-1-phosphatase</fullName>
        <ecNumber evidence="8">3.1.3.63</ecNumber>
    </recommendedName>
</protein>
<dbReference type="EnsemblPlants" id="Bra020200.1">
    <property type="protein sequence ID" value="Bra020200.1-P"/>
    <property type="gene ID" value="Bra020200"/>
</dbReference>
<dbReference type="GO" id="GO:0009570">
    <property type="term" value="C:chloroplast stroma"/>
    <property type="evidence" value="ECO:0007669"/>
    <property type="project" value="UniProtKB-SubCell"/>
</dbReference>
<sequence length="419" mass="45530">MSSSSSSSPTTAKRVVLVRHGQSTWNEEGRIQGSSDFSILTTKGESQADISRQMLVEDSFDVCFTSPLKRSKKTAEIIWGSREAEMIFDYDLREIDLYSFQGLLKKEGKEKFGEAFGQWQEDPANFVIDGHYPVRELWSRAGSCWNGVLAHESNSVLVVAHNAVNQALVSTAIGLGTEYFRRLLQSNCGVSVLDFIPRADGGSPHVCLNRLNQTPSSPIAGGSSGGRKASKQIILVCHGQGDNEASTNDQPMNMLGVIQSQKTAELLLDLRVASIVCSSSTASTETAGVISHVQEAAGCLGVDSVPRYDIQSGWLSQLDEETVSTLWNRSKKAWESLLDKLSDEDTGDAMVVVGSSVAHISLIAQCLNLDKKCLELFHLDAGSISVIDFPDGPSQRGVIRCTNYTAHLGRWSVPITRSV</sequence>
<evidence type="ECO:0000256" key="10">
    <source>
        <dbReference type="PIRSR" id="PIRSR613078-2"/>
    </source>
</evidence>
<evidence type="ECO:0000313" key="12">
    <source>
        <dbReference type="Proteomes" id="UP000011750"/>
    </source>
</evidence>
<feature type="active site" description="Proton donor/acceptor" evidence="9">
    <location>
        <position position="94"/>
    </location>
</feature>
<evidence type="ECO:0000256" key="5">
    <source>
        <dbReference type="ARBA" id="ARBA00022946"/>
    </source>
</evidence>
<keyword evidence="3" id="KW-0934">Plastid</keyword>
<evidence type="ECO:0000256" key="3">
    <source>
        <dbReference type="ARBA" id="ARBA00022640"/>
    </source>
</evidence>
<name>M4DUK7_BRACM</name>
<reference evidence="11 12" key="1">
    <citation type="journal article" date="2011" name="Nat. Genet.">
        <title>The genome of the mesopolyploid crop species Brassica rapa.</title>
        <authorList>
            <consortium name="Brassica rapa Genome Sequencing Project Consortium"/>
            <person name="Wang X."/>
            <person name="Wang H."/>
            <person name="Wang J."/>
            <person name="Sun R."/>
            <person name="Wu J."/>
            <person name="Liu S."/>
            <person name="Bai Y."/>
            <person name="Mun J.H."/>
            <person name="Bancroft I."/>
            <person name="Cheng F."/>
            <person name="Huang S."/>
            <person name="Li X."/>
            <person name="Hua W."/>
            <person name="Wang J."/>
            <person name="Wang X."/>
            <person name="Freeling M."/>
            <person name="Pires J.C."/>
            <person name="Paterson A.H."/>
            <person name="Chalhoub B."/>
            <person name="Wang B."/>
            <person name="Hayward A."/>
            <person name="Sharpe A.G."/>
            <person name="Park B.S."/>
            <person name="Weisshaar B."/>
            <person name="Liu B."/>
            <person name="Li B."/>
            <person name="Liu B."/>
            <person name="Tong C."/>
            <person name="Song C."/>
            <person name="Duran C."/>
            <person name="Peng C."/>
            <person name="Geng C."/>
            <person name="Koh C."/>
            <person name="Lin C."/>
            <person name="Edwards D."/>
            <person name="Mu D."/>
            <person name="Shen D."/>
            <person name="Soumpourou E."/>
            <person name="Li F."/>
            <person name="Fraser F."/>
            <person name="Conant G."/>
            <person name="Lassalle G."/>
            <person name="King G.J."/>
            <person name="Bonnema G."/>
            <person name="Tang H."/>
            <person name="Wang H."/>
            <person name="Belcram H."/>
            <person name="Zhou H."/>
            <person name="Hirakawa H."/>
            <person name="Abe H."/>
            <person name="Guo H."/>
            <person name="Wang H."/>
            <person name="Jin H."/>
            <person name="Parkin I.A."/>
            <person name="Batley J."/>
            <person name="Kim J.S."/>
            <person name="Just J."/>
            <person name="Li J."/>
            <person name="Xu J."/>
            <person name="Deng J."/>
            <person name="Kim J.A."/>
            <person name="Li J."/>
            <person name="Yu J."/>
            <person name="Meng J."/>
            <person name="Wang J."/>
            <person name="Min J."/>
            <person name="Poulain J."/>
            <person name="Wang J."/>
            <person name="Hatakeyama K."/>
            <person name="Wu K."/>
            <person name="Wang L."/>
            <person name="Fang L."/>
            <person name="Trick M."/>
            <person name="Links M.G."/>
            <person name="Zhao M."/>
            <person name="Jin M."/>
            <person name="Ramchiary N."/>
            <person name="Drou N."/>
            <person name="Berkman P.J."/>
            <person name="Cai Q."/>
            <person name="Huang Q."/>
            <person name="Li R."/>
            <person name="Tabata S."/>
            <person name="Cheng S."/>
            <person name="Zhang S."/>
            <person name="Zhang S."/>
            <person name="Huang S."/>
            <person name="Sato S."/>
            <person name="Sun S."/>
            <person name="Kwon S.J."/>
            <person name="Choi S.R."/>
            <person name="Lee T.H."/>
            <person name="Fan W."/>
            <person name="Zhao X."/>
            <person name="Tan X."/>
            <person name="Xu X."/>
            <person name="Wang Y."/>
            <person name="Qiu Y."/>
            <person name="Yin Y."/>
            <person name="Li Y."/>
            <person name="Du Y."/>
            <person name="Liao Y."/>
            <person name="Lim Y."/>
            <person name="Narusaka Y."/>
            <person name="Wang Y."/>
            <person name="Wang Z."/>
            <person name="Li Z."/>
            <person name="Wang Z."/>
            <person name="Xiong Z."/>
            <person name="Zhang Z."/>
        </authorList>
    </citation>
    <scope>NUCLEOTIDE SEQUENCE [LARGE SCALE GENOMIC DNA]</scope>
    <source>
        <strain evidence="11 12">cv. Chiifu-401-42</strain>
    </source>
</reference>
<dbReference type="PANTHER" id="PTHR48100:SF10">
    <property type="entry name" value="2-CARBOXY-D-ARABINITOL-1-PHOSPHATASE-RELATED"/>
    <property type="match status" value="1"/>
</dbReference>
<dbReference type="FunFam" id="3.40.50.1240:FF:000018">
    <property type="entry name" value="Phosphoglycerate mutase"/>
    <property type="match status" value="1"/>
</dbReference>
<proteinExistence type="inferred from homology"/>
<dbReference type="Proteomes" id="UP000011750">
    <property type="component" value="Chromosome A02"/>
</dbReference>
<comment type="catalytic activity">
    <reaction evidence="7">
        <text>2-carboxy-D-arabinitol 1-phosphate + H2O = 2-carboxy-D-arabinitol + phosphate</text>
        <dbReference type="Rhea" id="RHEA:17837"/>
        <dbReference type="ChEBI" id="CHEBI:15377"/>
        <dbReference type="ChEBI" id="CHEBI:43474"/>
        <dbReference type="ChEBI" id="CHEBI:58008"/>
        <dbReference type="ChEBI" id="CHEBI:58185"/>
        <dbReference type="EC" id="3.1.3.63"/>
    </reaction>
</comment>
<comment type="similarity">
    <text evidence="6">Belongs to the phosphoglycerate mutase family.</text>
</comment>
<evidence type="ECO:0000256" key="4">
    <source>
        <dbReference type="ARBA" id="ARBA00022801"/>
    </source>
</evidence>
<dbReference type="STRING" id="51351.M4DUK7"/>
<dbReference type="PANTHER" id="PTHR48100">
    <property type="entry name" value="BROAD-SPECIFICITY PHOSPHATASE YOR283W-RELATED"/>
    <property type="match status" value="1"/>
</dbReference>
<dbReference type="PROSITE" id="PS00175">
    <property type="entry name" value="PG_MUTASE"/>
    <property type="match status" value="1"/>
</dbReference>
<dbReference type="GO" id="GO:0047538">
    <property type="term" value="F:2-carboxy-D-arabinitol-1-phosphatase activity"/>
    <property type="evidence" value="ECO:0007669"/>
    <property type="project" value="UniProtKB-EC"/>
</dbReference>
<dbReference type="eggNOG" id="KOG0235">
    <property type="taxonomic scope" value="Eukaryota"/>
</dbReference>
<dbReference type="EC" id="3.1.3.63" evidence="8"/>
<feature type="active site" description="Tele-phosphohistidine intermediate" evidence="9">
    <location>
        <position position="20"/>
    </location>
</feature>